<dbReference type="SUPFAM" id="SSF54277">
    <property type="entry name" value="CAD &amp; PB1 domains"/>
    <property type="match status" value="1"/>
</dbReference>
<gene>
    <name evidence="4" type="ORF">P3X46_013448</name>
</gene>
<keyword evidence="5" id="KW-1185">Reference proteome</keyword>
<comment type="subunit">
    <text evidence="1">Homodimers and heterodimers.</text>
</comment>
<protein>
    <recommendedName>
        <fullName evidence="1">Auxin-responsive protein</fullName>
    </recommendedName>
</protein>
<keyword evidence="1" id="KW-0805">Transcription regulation</keyword>
<evidence type="ECO:0000259" key="3">
    <source>
        <dbReference type="Pfam" id="PF02309"/>
    </source>
</evidence>
<evidence type="ECO:0000313" key="4">
    <source>
        <dbReference type="EMBL" id="KAJ9174847.1"/>
    </source>
</evidence>
<evidence type="ECO:0000256" key="2">
    <source>
        <dbReference type="SAM" id="MobiDB-lite"/>
    </source>
</evidence>
<keyword evidence="1" id="KW-0539">Nucleus</keyword>
<dbReference type="Pfam" id="PF02309">
    <property type="entry name" value="AUX_IAA"/>
    <property type="match status" value="1"/>
</dbReference>
<keyword evidence="1" id="KW-0804">Transcription</keyword>
<dbReference type="InterPro" id="IPR033389">
    <property type="entry name" value="AUX/IAA_dom"/>
</dbReference>
<name>A0ABQ9M3J6_HEVBR</name>
<comment type="caution">
    <text evidence="4">The sequence shown here is derived from an EMBL/GenBank/DDBJ whole genome shotgun (WGS) entry which is preliminary data.</text>
</comment>
<proteinExistence type="inferred from homology"/>
<feature type="region of interest" description="Disordered" evidence="2">
    <location>
        <begin position="67"/>
        <end position="99"/>
    </location>
</feature>
<comment type="subcellular location">
    <subcellularLocation>
        <location evidence="1">Nucleus</location>
    </subcellularLocation>
</comment>
<feature type="compositionally biased region" description="Polar residues" evidence="2">
    <location>
        <begin position="215"/>
        <end position="224"/>
    </location>
</feature>
<dbReference type="Proteomes" id="UP001174677">
    <property type="component" value="Chromosome 8"/>
</dbReference>
<evidence type="ECO:0000256" key="1">
    <source>
        <dbReference type="RuleBase" id="RU004549"/>
    </source>
</evidence>
<dbReference type="PANTHER" id="PTHR31384">
    <property type="entry name" value="AUXIN RESPONSE FACTOR 4-RELATED"/>
    <property type="match status" value="1"/>
</dbReference>
<dbReference type="Gene3D" id="3.10.20.90">
    <property type="entry name" value="Phosphatidylinositol 3-kinase Catalytic Subunit, Chain A, domain 1"/>
    <property type="match status" value="1"/>
</dbReference>
<keyword evidence="1" id="KW-0927">Auxin signaling pathway</keyword>
<dbReference type="InterPro" id="IPR044835">
    <property type="entry name" value="ARF_plant"/>
</dbReference>
<keyword evidence="1" id="KW-0678">Repressor</keyword>
<comment type="function">
    <text evidence="1">Aux/IAA proteins are short-lived transcriptional factors that function as repressors of early auxin response genes at low auxin concentrations.</text>
</comment>
<evidence type="ECO:0000313" key="5">
    <source>
        <dbReference type="Proteomes" id="UP001174677"/>
    </source>
</evidence>
<dbReference type="EMBL" id="JARPOI010000008">
    <property type="protein sequence ID" value="KAJ9174847.1"/>
    <property type="molecule type" value="Genomic_DNA"/>
</dbReference>
<comment type="similarity">
    <text evidence="1">Belongs to the Aux/IAA family.</text>
</comment>
<reference evidence="4 5" key="1">
    <citation type="journal article" date="2023" name="Plant Biotechnol. J.">
        <title>Chromosome-level wild Hevea brasiliensis genome provides new tools for genomic-assisted breeding and valuable loci to elevate rubber yield.</title>
        <authorList>
            <person name="Cheng H."/>
            <person name="Song X."/>
            <person name="Hu Y."/>
            <person name="Wu T."/>
            <person name="Yang Q."/>
            <person name="An Z."/>
            <person name="Feng S."/>
            <person name="Deng Z."/>
            <person name="Wu W."/>
            <person name="Zeng X."/>
            <person name="Tu M."/>
            <person name="Wang X."/>
            <person name="Huang H."/>
        </authorList>
    </citation>
    <scope>NUCLEOTIDE SEQUENCE [LARGE SCALE GENOMIC DNA]</scope>
    <source>
        <strain evidence="4">MT/VB/25A 57/8</strain>
    </source>
</reference>
<dbReference type="PANTHER" id="PTHR31384:SF96">
    <property type="entry name" value="AUXIN RESPONSE FACTOR 1"/>
    <property type="match status" value="1"/>
</dbReference>
<accession>A0ABQ9M3J6</accession>
<organism evidence="4 5">
    <name type="scientific">Hevea brasiliensis</name>
    <name type="common">Para rubber tree</name>
    <name type="synonym">Siphonia brasiliensis</name>
    <dbReference type="NCBI Taxonomy" id="3981"/>
    <lineage>
        <taxon>Eukaryota</taxon>
        <taxon>Viridiplantae</taxon>
        <taxon>Streptophyta</taxon>
        <taxon>Embryophyta</taxon>
        <taxon>Tracheophyta</taxon>
        <taxon>Spermatophyta</taxon>
        <taxon>Magnoliopsida</taxon>
        <taxon>eudicotyledons</taxon>
        <taxon>Gunneridae</taxon>
        <taxon>Pentapetalae</taxon>
        <taxon>rosids</taxon>
        <taxon>fabids</taxon>
        <taxon>Malpighiales</taxon>
        <taxon>Euphorbiaceae</taxon>
        <taxon>Crotonoideae</taxon>
        <taxon>Micrandreae</taxon>
        <taxon>Hevea</taxon>
    </lineage>
</organism>
<feature type="region of interest" description="Disordered" evidence="2">
    <location>
        <begin position="187"/>
        <end position="241"/>
    </location>
</feature>
<sequence length="357" mass="40141">MVFDPVGISPLKPLLAVAVFGSYGFEQLKNSWSPKLSVGMRFKMSFEGEEVPERRVSPWEIEPFVATAPSNPQPVQRKSPDLSALGKWKPPTESPALSYGDSQCGRDLYPSHNFSTTAKANSLGFSGNSPHSSVSPSSMYWPNWVESVTDSFVPVIKKDYGERRQSTGNGFRLFRIQLVDNSNAEETSSLAIESGMGGDSPVVSLDAESDRHSEPSNVNWSEIPSVSCEPEKSSLRSPQELQSWQSSSCTKVRMQGELDGSAKKWQVFYTDDEDDMMMVGDDPWHEFCSMVRKIFIYTSEEVERLSPKIKLPVMKRLKQPQLILTLMQQLTRRTSNQLSVLVDNNPMLFYQECLLRD</sequence>
<feature type="domain" description="AUX/IAA" evidence="3">
    <location>
        <begin position="249"/>
        <end position="307"/>
    </location>
</feature>